<comment type="subcellular location">
    <subcellularLocation>
        <location evidence="1">Secreted</location>
    </subcellularLocation>
</comment>
<dbReference type="SUPFAM" id="SSF53448">
    <property type="entry name" value="Nucleotide-diphospho-sugar transferases"/>
    <property type="match status" value="1"/>
</dbReference>
<dbReference type="InterPro" id="IPR001173">
    <property type="entry name" value="Glyco_trans_2-like"/>
</dbReference>
<protein>
    <submittedName>
        <fullName evidence="4">Glycosyl transferase family 2</fullName>
    </submittedName>
</protein>
<dbReference type="InterPro" id="IPR051398">
    <property type="entry name" value="Polysacch_Deacetylase"/>
</dbReference>
<dbReference type="GO" id="GO:0005975">
    <property type="term" value="P:carbohydrate metabolic process"/>
    <property type="evidence" value="ECO:0007669"/>
    <property type="project" value="InterPro"/>
</dbReference>
<evidence type="ECO:0000313" key="4">
    <source>
        <dbReference type="EMBL" id="KKP66110.1"/>
    </source>
</evidence>
<dbReference type="EMBL" id="LBPY01000012">
    <property type="protein sequence ID" value="KKP66110.1"/>
    <property type="molecule type" value="Genomic_DNA"/>
</dbReference>
<reference evidence="4 5" key="1">
    <citation type="journal article" date="2015" name="Nature">
        <title>rRNA introns, odd ribosomes, and small enigmatic genomes across a large radiation of phyla.</title>
        <authorList>
            <person name="Brown C.T."/>
            <person name="Hug L.A."/>
            <person name="Thomas B.C."/>
            <person name="Sharon I."/>
            <person name="Castelle C.J."/>
            <person name="Singh A."/>
            <person name="Wilkins M.J."/>
            <person name="Williams K.H."/>
            <person name="Banfield J.F."/>
        </authorList>
    </citation>
    <scope>NUCLEOTIDE SEQUENCE [LARGE SCALE GENOMIC DNA]</scope>
</reference>
<feature type="domain" description="NodB homology" evidence="3">
    <location>
        <begin position="47"/>
        <end position="275"/>
    </location>
</feature>
<organism evidence="4 5">
    <name type="scientific">Candidatus Nomurabacteria bacterium GW2011_GWE1_35_16</name>
    <dbReference type="NCBI Taxonomy" id="1618761"/>
    <lineage>
        <taxon>Bacteria</taxon>
        <taxon>Candidatus Nomuraibacteriota</taxon>
    </lineage>
</organism>
<name>A0A0G0DSZ8_9BACT</name>
<dbReference type="CDD" id="cd10918">
    <property type="entry name" value="CE4_NodB_like_5s_6s"/>
    <property type="match status" value="1"/>
</dbReference>
<dbReference type="InterPro" id="IPR029044">
    <property type="entry name" value="Nucleotide-diphossugar_trans"/>
</dbReference>
<dbReference type="InterPro" id="IPR002509">
    <property type="entry name" value="NODB_dom"/>
</dbReference>
<keyword evidence="2" id="KW-0732">Signal</keyword>
<accession>A0A0G0DSZ8</accession>
<keyword evidence="4" id="KW-0808">Transferase</keyword>
<gene>
    <name evidence="4" type="ORF">UR64_C0012G0007</name>
</gene>
<dbReference type="Pfam" id="PF00535">
    <property type="entry name" value="Glycos_transf_2"/>
    <property type="match status" value="1"/>
</dbReference>
<evidence type="ECO:0000259" key="3">
    <source>
        <dbReference type="PROSITE" id="PS51677"/>
    </source>
</evidence>
<dbReference type="PANTHER" id="PTHR34216">
    <property type="match status" value="1"/>
</dbReference>
<dbReference type="GO" id="GO:0005576">
    <property type="term" value="C:extracellular region"/>
    <property type="evidence" value="ECO:0007669"/>
    <property type="project" value="UniProtKB-SubCell"/>
</dbReference>
<evidence type="ECO:0000256" key="2">
    <source>
        <dbReference type="ARBA" id="ARBA00022729"/>
    </source>
</evidence>
<sequence length="496" mass="58252">MILMYHKVHPDSPTKWWVDVNNFYRQMVEIKHKKIVYLDDYDPSDPNHVVITFDGVYNNVLMFAAPILNKFKYPFELFVTSNYIGLNNNFDKGELLADFAGIDDLKKLIKLGGRLQWHTKSHLNLKDINDENIIKNELEIPLEIKEIDKNGFKWFAYPYGEFNTNVVNEVKKQFKGGLSCSQGNDSDVYILNRVTCTNETSFKKATIACIIASYNYGRFIIEAIESVLRQTILPDEILISDDCSTDDTRDIALDYKRRYPKLIKYNRNEQNLGVVKHFNKAINLTSSDYIFFLGADNRILSNYIEECKMILDSSEKIAIAYTDFALFGDRAKLVYEKFNNLYQNGVKENFYIIKFPEFNAKKLELENYIHGSSMYKRNIFDLIGGYLDSEDTAEDYNLFLRMIKSGYIAKKSSNTLLEYRQHSRDQINEKLSSYSKQLYYKRRIQELENIIKQSQATYLYKFIVIYIKVKDIIKYKGFWGLIKTIIKKLLYIKLNK</sequence>
<dbReference type="PANTHER" id="PTHR34216:SF3">
    <property type="entry name" value="POLY-BETA-1,6-N-ACETYL-D-GLUCOSAMINE N-DEACETYLASE"/>
    <property type="match status" value="1"/>
</dbReference>
<dbReference type="InterPro" id="IPR011330">
    <property type="entry name" value="Glyco_hydro/deAcase_b/a-brl"/>
</dbReference>
<dbReference type="Gene3D" id="3.90.550.10">
    <property type="entry name" value="Spore Coat Polysaccharide Biosynthesis Protein SpsA, Chain A"/>
    <property type="match status" value="1"/>
</dbReference>
<comment type="caution">
    <text evidence="4">The sequence shown here is derived from an EMBL/GenBank/DDBJ whole genome shotgun (WGS) entry which is preliminary data.</text>
</comment>
<evidence type="ECO:0000313" key="5">
    <source>
        <dbReference type="Proteomes" id="UP000034952"/>
    </source>
</evidence>
<evidence type="ECO:0000256" key="1">
    <source>
        <dbReference type="ARBA" id="ARBA00004613"/>
    </source>
</evidence>
<dbReference type="SUPFAM" id="SSF88713">
    <property type="entry name" value="Glycoside hydrolase/deacetylase"/>
    <property type="match status" value="1"/>
</dbReference>
<proteinExistence type="predicted"/>
<dbReference type="PROSITE" id="PS51677">
    <property type="entry name" value="NODB"/>
    <property type="match status" value="1"/>
</dbReference>
<dbReference type="GO" id="GO:0016810">
    <property type="term" value="F:hydrolase activity, acting on carbon-nitrogen (but not peptide) bonds"/>
    <property type="evidence" value="ECO:0007669"/>
    <property type="project" value="InterPro"/>
</dbReference>
<dbReference type="AlphaFoldDB" id="A0A0G0DSZ8"/>
<dbReference type="Proteomes" id="UP000034952">
    <property type="component" value="Unassembled WGS sequence"/>
</dbReference>
<dbReference type="GO" id="GO:0016740">
    <property type="term" value="F:transferase activity"/>
    <property type="evidence" value="ECO:0007669"/>
    <property type="project" value="UniProtKB-KW"/>
</dbReference>
<dbReference type="Gene3D" id="3.20.20.370">
    <property type="entry name" value="Glycoside hydrolase/deacetylase"/>
    <property type="match status" value="1"/>
</dbReference>
<dbReference type="Pfam" id="PF01522">
    <property type="entry name" value="Polysacc_deac_1"/>
    <property type="match status" value="1"/>
</dbReference>